<accession>A0A6J5DJA0</accession>
<protein>
    <submittedName>
        <fullName evidence="1">Uncharacterized protein</fullName>
    </submittedName>
</protein>
<name>A0A6J5DJA0_9BURK</name>
<dbReference type="EMBL" id="CADIKH010000009">
    <property type="protein sequence ID" value="CAB3754320.1"/>
    <property type="molecule type" value="Genomic_DNA"/>
</dbReference>
<sequence length="66" mass="7372">MAITFQVGELTNFDPADPEIAEEQGAIALALRESRQYESRIFAVWTGQDHGSELIAIAYQGEIFKK</sequence>
<reference evidence="1 2" key="1">
    <citation type="submission" date="2020-04" db="EMBL/GenBank/DDBJ databases">
        <authorList>
            <person name="De Canck E."/>
        </authorList>
    </citation>
    <scope>NUCLEOTIDE SEQUENCE [LARGE SCALE GENOMIC DNA]</scope>
    <source>
        <strain evidence="1 2">LMG 29542</strain>
    </source>
</reference>
<keyword evidence="2" id="KW-1185">Reference proteome</keyword>
<evidence type="ECO:0000313" key="1">
    <source>
        <dbReference type="EMBL" id="CAB3754320.1"/>
    </source>
</evidence>
<dbReference type="AlphaFoldDB" id="A0A6J5DJA0"/>
<dbReference type="Proteomes" id="UP000494363">
    <property type="component" value="Unassembled WGS sequence"/>
</dbReference>
<gene>
    <name evidence="1" type="ORF">LMG29542_02314</name>
</gene>
<evidence type="ECO:0000313" key="2">
    <source>
        <dbReference type="Proteomes" id="UP000494363"/>
    </source>
</evidence>
<dbReference type="RefSeq" id="WP_175226590.1">
    <property type="nucleotide sequence ID" value="NZ_CADIKH010000009.1"/>
</dbReference>
<organism evidence="1 2">
    <name type="scientific">Paraburkholderia humisilvae</name>
    <dbReference type="NCBI Taxonomy" id="627669"/>
    <lineage>
        <taxon>Bacteria</taxon>
        <taxon>Pseudomonadati</taxon>
        <taxon>Pseudomonadota</taxon>
        <taxon>Betaproteobacteria</taxon>
        <taxon>Burkholderiales</taxon>
        <taxon>Burkholderiaceae</taxon>
        <taxon>Paraburkholderia</taxon>
    </lineage>
</organism>
<proteinExistence type="predicted"/>